<evidence type="ECO:0000313" key="5">
    <source>
        <dbReference type="EMBL" id="PYC80902.1"/>
    </source>
</evidence>
<dbReference type="EMBL" id="PYBW01000038">
    <property type="protein sequence ID" value="PYC80902.1"/>
    <property type="molecule type" value="Genomic_DNA"/>
</dbReference>
<dbReference type="InterPro" id="IPR040449">
    <property type="entry name" value="Peptidase_S66_N"/>
</dbReference>
<dbReference type="Pfam" id="PF02016">
    <property type="entry name" value="Peptidase_S66"/>
    <property type="match status" value="1"/>
</dbReference>
<keyword evidence="5" id="KW-0645">Protease</keyword>
<dbReference type="Gene3D" id="3.50.30.60">
    <property type="entry name" value="LD-carboxypeptidase A C-terminal domain-like"/>
    <property type="match status" value="1"/>
</dbReference>
<feature type="domain" description="LD-carboxypeptidase N-terminal" evidence="3">
    <location>
        <begin position="37"/>
        <end position="152"/>
    </location>
</feature>
<feature type="domain" description="LD-carboxypeptidase C-terminal" evidence="4">
    <location>
        <begin position="228"/>
        <end position="359"/>
    </location>
</feature>
<dbReference type="PANTHER" id="PTHR30237:SF4">
    <property type="entry name" value="LD-CARBOXYPEPTIDASE C-TERMINAL DOMAIN-CONTAINING PROTEIN"/>
    <property type="match status" value="1"/>
</dbReference>
<dbReference type="Proteomes" id="UP000248039">
    <property type="component" value="Unassembled WGS sequence"/>
</dbReference>
<keyword evidence="2" id="KW-0378">Hydrolase</keyword>
<dbReference type="GO" id="GO:0004180">
    <property type="term" value="F:carboxypeptidase activity"/>
    <property type="evidence" value="ECO:0007669"/>
    <property type="project" value="UniProtKB-KW"/>
</dbReference>
<reference evidence="5 6" key="1">
    <citation type="submission" date="2018-03" db="EMBL/GenBank/DDBJ databases">
        <title>Bioinformatic expansion and discovery of thiopeptide antibiotics.</title>
        <authorList>
            <person name="Schwalen C.J."/>
            <person name="Hudson G.A."/>
            <person name="Mitchell D.A."/>
        </authorList>
    </citation>
    <scope>NUCLEOTIDE SEQUENCE [LARGE SCALE GENOMIC DNA]</scope>
    <source>
        <strain evidence="5 6">ATCC 21389</strain>
    </source>
</reference>
<dbReference type="InterPro" id="IPR027478">
    <property type="entry name" value="LdcA_N"/>
</dbReference>
<dbReference type="AlphaFoldDB" id="A0A2V4N8Q9"/>
<dbReference type="InterPro" id="IPR040921">
    <property type="entry name" value="Peptidase_S66C"/>
</dbReference>
<dbReference type="CDD" id="cd07062">
    <property type="entry name" value="Peptidase_S66_mccF_like"/>
    <property type="match status" value="1"/>
</dbReference>
<name>A0A2V4N8Q9_9ACTN</name>
<dbReference type="PANTHER" id="PTHR30237">
    <property type="entry name" value="MURAMOYLTETRAPEPTIDE CARBOXYPEPTIDASE"/>
    <property type="match status" value="1"/>
</dbReference>
<comment type="caution">
    <text evidence="5">The sequence shown here is derived from an EMBL/GenBank/DDBJ whole genome shotgun (WGS) entry which is preliminary data.</text>
</comment>
<dbReference type="OrthoDB" id="9807329at2"/>
<gene>
    <name evidence="5" type="ORF">C7C46_11870</name>
</gene>
<dbReference type="InterPro" id="IPR029062">
    <property type="entry name" value="Class_I_gatase-like"/>
</dbReference>
<dbReference type="Gene3D" id="3.40.50.10740">
    <property type="entry name" value="Class I glutamine amidotransferase-like"/>
    <property type="match status" value="1"/>
</dbReference>
<evidence type="ECO:0000313" key="6">
    <source>
        <dbReference type="Proteomes" id="UP000248039"/>
    </source>
</evidence>
<comment type="similarity">
    <text evidence="1">Belongs to the peptidase S66 family.</text>
</comment>
<dbReference type="InterPro" id="IPR003507">
    <property type="entry name" value="S66_fam"/>
</dbReference>
<evidence type="ECO:0000259" key="4">
    <source>
        <dbReference type="Pfam" id="PF17676"/>
    </source>
</evidence>
<sequence>MRRALGRPKDLRRAAELAELAAPAPVHPPKPKPGDKVAVLSPGAAVPALFPLPYQLGLKRLREEFGLEPVVYPGTAKWGATPAERAADLHAAFADPSIKAVLATIGGDDQITVLPHLDRELISANPKPFFGYSDNTNLLLFLRNCGMVSYHGGSVMVHLGRGGSLQPASTDSLRAALFGDGSQEYELLPQPLVRDQEFDWAEAELLDAEPPMEAGEGWIWHQGDRVVEGPGWGGNLEILAWMAMADKEIGPVEQYAGQVLYLETSEELPSSTEVYRILRNLGERGLLAQFPALLMARAKAWSFERPGDAQAKAAYRKEQREAVLRALAEYAPRTMAVFDVDFGHTDPQLILPCGGSIRVDGIERRITVRY</sequence>
<dbReference type="InterPro" id="IPR027461">
    <property type="entry name" value="Carboxypeptidase_A_C_sf"/>
</dbReference>
<keyword evidence="6" id="KW-1185">Reference proteome</keyword>
<accession>A0A2V4N8Q9</accession>
<evidence type="ECO:0000256" key="2">
    <source>
        <dbReference type="ARBA" id="ARBA00022801"/>
    </source>
</evidence>
<dbReference type="SUPFAM" id="SSF141986">
    <property type="entry name" value="LD-carboxypeptidase A C-terminal domain-like"/>
    <property type="match status" value="1"/>
</dbReference>
<dbReference type="Pfam" id="PF17676">
    <property type="entry name" value="Peptidase_S66C"/>
    <property type="match status" value="1"/>
</dbReference>
<protein>
    <submittedName>
        <fullName evidence="5">LD-carboxypeptidase</fullName>
    </submittedName>
</protein>
<keyword evidence="5" id="KW-0121">Carboxypeptidase</keyword>
<proteinExistence type="inferred from homology"/>
<organism evidence="5 6">
    <name type="scientific">Streptomyces tateyamensis</name>
    <dbReference type="NCBI Taxonomy" id="565073"/>
    <lineage>
        <taxon>Bacteria</taxon>
        <taxon>Bacillati</taxon>
        <taxon>Actinomycetota</taxon>
        <taxon>Actinomycetes</taxon>
        <taxon>Kitasatosporales</taxon>
        <taxon>Streptomycetaceae</taxon>
        <taxon>Streptomyces</taxon>
    </lineage>
</organism>
<dbReference type="SUPFAM" id="SSF52317">
    <property type="entry name" value="Class I glutamine amidotransferase-like"/>
    <property type="match status" value="1"/>
</dbReference>
<evidence type="ECO:0000259" key="3">
    <source>
        <dbReference type="Pfam" id="PF02016"/>
    </source>
</evidence>
<evidence type="ECO:0000256" key="1">
    <source>
        <dbReference type="ARBA" id="ARBA00010233"/>
    </source>
</evidence>